<dbReference type="AlphaFoldDB" id="A0A0Q3VK54"/>
<gene>
    <name evidence="1" type="ORF">AN957_24365</name>
</gene>
<dbReference type="InterPro" id="IPR021530">
    <property type="entry name" value="AllH-like"/>
</dbReference>
<proteinExistence type="predicted"/>
<dbReference type="Pfam" id="PF11392">
    <property type="entry name" value="AllH"/>
    <property type="match status" value="1"/>
</dbReference>
<name>A0A0Q3VK54_9BACI</name>
<dbReference type="Proteomes" id="UP000050996">
    <property type="component" value="Unassembled WGS sequence"/>
</dbReference>
<dbReference type="EMBL" id="LJIX01000006">
    <property type="protein sequence ID" value="KQL22067.1"/>
    <property type="molecule type" value="Genomic_DNA"/>
</dbReference>
<organism evidence="1 2">
    <name type="scientific">Cytobacillus solani</name>
    <dbReference type="NCBI Taxonomy" id="1637975"/>
    <lineage>
        <taxon>Bacteria</taxon>
        <taxon>Bacillati</taxon>
        <taxon>Bacillota</taxon>
        <taxon>Bacilli</taxon>
        <taxon>Bacillales</taxon>
        <taxon>Bacillaceae</taxon>
        <taxon>Cytobacillus</taxon>
    </lineage>
</organism>
<accession>A0A0Q3VK54</accession>
<dbReference type="PATRIC" id="fig|1637975.4.peg.4911"/>
<keyword evidence="2" id="KW-1185">Reference proteome</keyword>
<dbReference type="STRING" id="1637975.AN957_24365"/>
<comment type="caution">
    <text evidence="1">The sequence shown here is derived from an EMBL/GenBank/DDBJ whole genome shotgun (WGS) entry which is preliminary data.</text>
</comment>
<protein>
    <recommendedName>
        <fullName evidence="3">DUF2877 domain-containing protein</fullName>
    </recommendedName>
</protein>
<evidence type="ECO:0000313" key="1">
    <source>
        <dbReference type="EMBL" id="KQL22067.1"/>
    </source>
</evidence>
<evidence type="ECO:0000313" key="2">
    <source>
        <dbReference type="Proteomes" id="UP000050996"/>
    </source>
</evidence>
<evidence type="ECO:0008006" key="3">
    <source>
        <dbReference type="Google" id="ProtNLM"/>
    </source>
</evidence>
<reference evidence="1 2" key="1">
    <citation type="submission" date="2015-09" db="EMBL/GenBank/DDBJ databases">
        <title>Genome sequencing project for genomic taxonomy and phylogenomics of Bacillus-like bacteria.</title>
        <authorList>
            <person name="Liu B."/>
            <person name="Wang J."/>
            <person name="Zhu Y."/>
            <person name="Liu G."/>
            <person name="Chen Q."/>
            <person name="Chen Z."/>
            <person name="Lan J."/>
            <person name="Che J."/>
            <person name="Ge C."/>
            <person name="Shi H."/>
            <person name="Pan Z."/>
            <person name="Liu X."/>
        </authorList>
    </citation>
    <scope>NUCLEOTIDE SEQUENCE [LARGE SCALE GENOMIC DNA]</scope>
    <source>
        <strain evidence="1 2">FJAT-18043</strain>
    </source>
</reference>
<sequence>MYAEEYERTIPLFLIENPSGSVHSLFQNGLNIRMGKRLFFIGTDKNGKLPFGIHLQKEAIQKLLASIQMPAAVHWDEETKQLTFENSHIAISFTKGAPYSNNIHFTEKEISTQYLETFIKILAVEGEKTGLDLDIEQFLLEYLRIQKEKCSTSANEVYRLMEVLSSQDISEIDRVIRYFLGRGRGLTPSGDDHLVGLLAIHAITGICSPLFLQTIQGILQHESVTTDIAREYLLYALKGEFSSTIINILNSLAEKDKQADVESHLSQLLTVGHSSGIDTAFGLLIGLLTMKNWRK</sequence>